<dbReference type="Gene3D" id="1.10.3720.10">
    <property type="entry name" value="MetI-like"/>
    <property type="match status" value="1"/>
</dbReference>
<dbReference type="InterPro" id="IPR035906">
    <property type="entry name" value="MetI-like_sf"/>
</dbReference>
<keyword evidence="6 7" id="KW-0472">Membrane</keyword>
<accession>A0ABS4WYQ1</accession>
<feature type="transmembrane region" description="Helical" evidence="7">
    <location>
        <begin position="12"/>
        <end position="36"/>
    </location>
</feature>
<keyword evidence="3" id="KW-1003">Cell membrane</keyword>
<dbReference type="CDD" id="cd06261">
    <property type="entry name" value="TM_PBP2"/>
    <property type="match status" value="1"/>
</dbReference>
<feature type="domain" description="ABC transmembrane type-1" evidence="8">
    <location>
        <begin position="77"/>
        <end position="289"/>
    </location>
</feature>
<keyword evidence="4 7" id="KW-0812">Transmembrane</keyword>
<feature type="transmembrane region" description="Helical" evidence="7">
    <location>
        <begin position="117"/>
        <end position="135"/>
    </location>
</feature>
<evidence type="ECO:0000256" key="7">
    <source>
        <dbReference type="RuleBase" id="RU363032"/>
    </source>
</evidence>
<evidence type="ECO:0000259" key="8">
    <source>
        <dbReference type="PROSITE" id="PS50928"/>
    </source>
</evidence>
<keyword evidence="10" id="KW-1185">Reference proteome</keyword>
<keyword evidence="5 7" id="KW-1133">Transmembrane helix</keyword>
<dbReference type="PANTHER" id="PTHR43227:SF8">
    <property type="entry name" value="DIACETYLCHITOBIOSE UPTAKE SYSTEM PERMEASE PROTEIN DASB"/>
    <property type="match status" value="1"/>
</dbReference>
<organism evidence="9 10">
    <name type="scientific">Brachybacterium sacelli</name>
    <dbReference type="NCBI Taxonomy" id="173364"/>
    <lineage>
        <taxon>Bacteria</taxon>
        <taxon>Bacillati</taxon>
        <taxon>Actinomycetota</taxon>
        <taxon>Actinomycetes</taxon>
        <taxon>Micrococcales</taxon>
        <taxon>Dermabacteraceae</taxon>
        <taxon>Brachybacterium</taxon>
    </lineage>
</organism>
<gene>
    <name evidence="9" type="ORF">JOF43_001230</name>
</gene>
<evidence type="ECO:0000256" key="5">
    <source>
        <dbReference type="ARBA" id="ARBA00022989"/>
    </source>
</evidence>
<dbReference type="InterPro" id="IPR000515">
    <property type="entry name" value="MetI-like"/>
</dbReference>
<comment type="similarity">
    <text evidence="7">Belongs to the binding-protein-dependent transport system permease family.</text>
</comment>
<dbReference type="PANTHER" id="PTHR43227">
    <property type="entry name" value="BLL4140 PROTEIN"/>
    <property type="match status" value="1"/>
</dbReference>
<feature type="transmembrane region" description="Helical" evidence="7">
    <location>
        <begin position="162"/>
        <end position="184"/>
    </location>
</feature>
<comment type="subcellular location">
    <subcellularLocation>
        <location evidence="1 7">Cell membrane</location>
        <topology evidence="1 7">Multi-pass membrane protein</topology>
    </subcellularLocation>
</comment>
<evidence type="ECO:0000256" key="4">
    <source>
        <dbReference type="ARBA" id="ARBA00022692"/>
    </source>
</evidence>
<evidence type="ECO:0000256" key="6">
    <source>
        <dbReference type="ARBA" id="ARBA00023136"/>
    </source>
</evidence>
<evidence type="ECO:0000313" key="10">
    <source>
        <dbReference type="Proteomes" id="UP001519290"/>
    </source>
</evidence>
<dbReference type="InterPro" id="IPR050809">
    <property type="entry name" value="UgpAE/MalFG_permease"/>
</dbReference>
<name>A0ABS4WYQ1_9MICO</name>
<keyword evidence="9" id="KW-0762">Sugar transport</keyword>
<reference evidence="9 10" key="1">
    <citation type="submission" date="2021-03" db="EMBL/GenBank/DDBJ databases">
        <title>Sequencing the genomes of 1000 actinobacteria strains.</title>
        <authorList>
            <person name="Klenk H.-P."/>
        </authorList>
    </citation>
    <scope>NUCLEOTIDE SEQUENCE [LARGE SCALE GENOMIC DNA]</scope>
    <source>
        <strain evidence="9 10">DSM 14566</strain>
    </source>
</reference>
<sequence>MTLSTASRRRIAILGLLGPFTAVFAATIVVPIAVAIRQSLYGVSHEGPLGQGRRVESFIGLENYVHALSDQGFVSSLGRVLLFGTVQVPVMIVLATALALLLDAASARWVPFFRATYFLPYGVPGVIASLLWGFLYTPGLSPLVDIGEALGLHLDFLSGQTILWSIANIVTWQFAGYNMLVIIAQLKSIDSDLYEAAAIDGASAWQVVTRIKIPLIRPAIVLTTVFTIIGTIQLFGEPLILKSMSSSITSTYTPNLAAYNEAFANNNTNLAAAEAVLLALVACVFSFAFLKIVNRAER</sequence>
<dbReference type="EMBL" id="JAGIOD010000001">
    <property type="protein sequence ID" value="MBP2381273.1"/>
    <property type="molecule type" value="Genomic_DNA"/>
</dbReference>
<evidence type="ECO:0000256" key="1">
    <source>
        <dbReference type="ARBA" id="ARBA00004651"/>
    </source>
</evidence>
<evidence type="ECO:0000313" key="9">
    <source>
        <dbReference type="EMBL" id="MBP2381273.1"/>
    </source>
</evidence>
<proteinExistence type="inferred from homology"/>
<dbReference type="PROSITE" id="PS50928">
    <property type="entry name" value="ABC_TM1"/>
    <property type="match status" value="1"/>
</dbReference>
<comment type="caution">
    <text evidence="9">The sequence shown here is derived from an EMBL/GenBank/DDBJ whole genome shotgun (WGS) entry which is preliminary data.</text>
</comment>
<dbReference type="Pfam" id="PF00528">
    <property type="entry name" value="BPD_transp_1"/>
    <property type="match status" value="1"/>
</dbReference>
<dbReference type="SUPFAM" id="SSF161098">
    <property type="entry name" value="MetI-like"/>
    <property type="match status" value="1"/>
</dbReference>
<feature type="transmembrane region" description="Helical" evidence="7">
    <location>
        <begin position="80"/>
        <end position="105"/>
    </location>
</feature>
<evidence type="ECO:0000256" key="2">
    <source>
        <dbReference type="ARBA" id="ARBA00022448"/>
    </source>
</evidence>
<feature type="transmembrane region" description="Helical" evidence="7">
    <location>
        <begin position="270"/>
        <end position="290"/>
    </location>
</feature>
<evidence type="ECO:0000256" key="3">
    <source>
        <dbReference type="ARBA" id="ARBA00022475"/>
    </source>
</evidence>
<dbReference type="RefSeq" id="WP_209900301.1">
    <property type="nucleotide sequence ID" value="NZ_BAAAJW010000021.1"/>
</dbReference>
<protein>
    <submittedName>
        <fullName evidence="9">Multiple sugar transport system permease protein</fullName>
    </submittedName>
</protein>
<dbReference type="Proteomes" id="UP001519290">
    <property type="component" value="Unassembled WGS sequence"/>
</dbReference>
<feature type="transmembrane region" description="Helical" evidence="7">
    <location>
        <begin position="215"/>
        <end position="236"/>
    </location>
</feature>
<keyword evidence="2 7" id="KW-0813">Transport</keyword>